<dbReference type="InterPro" id="IPR013325">
    <property type="entry name" value="RNA_pol_sigma_r2"/>
</dbReference>
<evidence type="ECO:0000256" key="3">
    <source>
        <dbReference type="ARBA" id="ARBA00023082"/>
    </source>
</evidence>
<dbReference type="AlphaFoldDB" id="A0A127VBP3"/>
<dbReference type="InterPro" id="IPR014284">
    <property type="entry name" value="RNA_pol_sigma-70_dom"/>
</dbReference>
<dbReference type="OrthoDB" id="659361at2"/>
<keyword evidence="3" id="KW-0731">Sigma factor</keyword>
<dbReference type="Gene3D" id="1.10.1740.10">
    <property type="match status" value="1"/>
</dbReference>
<dbReference type="InterPro" id="IPR013249">
    <property type="entry name" value="RNA_pol_sigma70_r4_t2"/>
</dbReference>
<reference evidence="7 8" key="1">
    <citation type="submission" date="2016-03" db="EMBL/GenBank/DDBJ databases">
        <title>Complete genome sequence of Pedobacter cryoconitis PAMC 27485.</title>
        <authorList>
            <person name="Lee J."/>
            <person name="Kim O.-S."/>
        </authorList>
    </citation>
    <scope>NUCLEOTIDE SEQUENCE [LARGE SCALE GENOMIC DNA]</scope>
    <source>
        <strain evidence="7 8">PAMC 27485</strain>
    </source>
</reference>
<sequence>MLKPAADLSHLICDIALYDSENAYEKLFKSLFPALYRFCYYLLKSRELAEEVANDVMITLWKNRKKLPEIQNIKVYSFVIARNLCLNILNKHAKRELIFLEDIDIQIVLDSLNPEQILINDELKKKLEQATEALPNKCKLVFKLVKEDGMSYKETAAILNISIKTVDAHLVTAVKKLTAVLKVEFNLM</sequence>
<evidence type="ECO:0008006" key="9">
    <source>
        <dbReference type="Google" id="ProtNLM"/>
    </source>
</evidence>
<dbReference type="Pfam" id="PF08281">
    <property type="entry name" value="Sigma70_r4_2"/>
    <property type="match status" value="1"/>
</dbReference>
<gene>
    <name evidence="7" type="ORF">AY601_1501</name>
</gene>
<evidence type="ECO:0000256" key="4">
    <source>
        <dbReference type="ARBA" id="ARBA00023163"/>
    </source>
</evidence>
<dbReference type="Gene3D" id="1.10.10.10">
    <property type="entry name" value="Winged helix-like DNA-binding domain superfamily/Winged helix DNA-binding domain"/>
    <property type="match status" value="1"/>
</dbReference>
<dbReference type="GO" id="GO:0003677">
    <property type="term" value="F:DNA binding"/>
    <property type="evidence" value="ECO:0007669"/>
    <property type="project" value="InterPro"/>
</dbReference>
<organism evidence="7 8">
    <name type="scientific">Pedobacter cryoconitis</name>
    <dbReference type="NCBI Taxonomy" id="188932"/>
    <lineage>
        <taxon>Bacteria</taxon>
        <taxon>Pseudomonadati</taxon>
        <taxon>Bacteroidota</taxon>
        <taxon>Sphingobacteriia</taxon>
        <taxon>Sphingobacteriales</taxon>
        <taxon>Sphingobacteriaceae</taxon>
        <taxon>Pedobacter</taxon>
    </lineage>
</organism>
<dbReference type="NCBIfam" id="TIGR02985">
    <property type="entry name" value="Sig70_bacteroi1"/>
    <property type="match status" value="1"/>
</dbReference>
<dbReference type="NCBIfam" id="TIGR02937">
    <property type="entry name" value="sigma70-ECF"/>
    <property type="match status" value="1"/>
</dbReference>
<dbReference type="CDD" id="cd06171">
    <property type="entry name" value="Sigma70_r4"/>
    <property type="match status" value="1"/>
</dbReference>
<dbReference type="Proteomes" id="UP000071561">
    <property type="component" value="Chromosome"/>
</dbReference>
<dbReference type="Pfam" id="PF04542">
    <property type="entry name" value="Sigma70_r2"/>
    <property type="match status" value="1"/>
</dbReference>
<dbReference type="SUPFAM" id="SSF88659">
    <property type="entry name" value="Sigma3 and sigma4 domains of RNA polymerase sigma factors"/>
    <property type="match status" value="1"/>
</dbReference>
<comment type="similarity">
    <text evidence="1">Belongs to the sigma-70 factor family. ECF subfamily.</text>
</comment>
<evidence type="ECO:0000259" key="5">
    <source>
        <dbReference type="Pfam" id="PF04542"/>
    </source>
</evidence>
<dbReference type="GO" id="GO:0006352">
    <property type="term" value="P:DNA-templated transcription initiation"/>
    <property type="evidence" value="ECO:0007669"/>
    <property type="project" value="InterPro"/>
</dbReference>
<evidence type="ECO:0000259" key="6">
    <source>
        <dbReference type="Pfam" id="PF08281"/>
    </source>
</evidence>
<protein>
    <recommendedName>
        <fullName evidence="9">RNA polymerase sigma-70 factor (ECF subfamily)</fullName>
    </recommendedName>
</protein>
<dbReference type="InterPro" id="IPR039425">
    <property type="entry name" value="RNA_pol_sigma-70-like"/>
</dbReference>
<evidence type="ECO:0000313" key="7">
    <source>
        <dbReference type="EMBL" id="AMP98418.1"/>
    </source>
</evidence>
<dbReference type="EMBL" id="CP014504">
    <property type="protein sequence ID" value="AMP98418.1"/>
    <property type="molecule type" value="Genomic_DNA"/>
</dbReference>
<feature type="domain" description="RNA polymerase sigma factor 70 region 4 type 2" evidence="6">
    <location>
        <begin position="126"/>
        <end position="177"/>
    </location>
</feature>
<evidence type="ECO:0000256" key="2">
    <source>
        <dbReference type="ARBA" id="ARBA00023015"/>
    </source>
</evidence>
<feature type="domain" description="RNA polymerase sigma-70 region 2" evidence="5">
    <location>
        <begin position="27"/>
        <end position="94"/>
    </location>
</feature>
<dbReference type="PATRIC" id="fig|188932.3.peg.1562"/>
<dbReference type="PANTHER" id="PTHR43133">
    <property type="entry name" value="RNA POLYMERASE ECF-TYPE SIGMA FACTO"/>
    <property type="match status" value="1"/>
</dbReference>
<evidence type="ECO:0000256" key="1">
    <source>
        <dbReference type="ARBA" id="ARBA00010641"/>
    </source>
</evidence>
<dbReference type="InterPro" id="IPR013324">
    <property type="entry name" value="RNA_pol_sigma_r3/r4-like"/>
</dbReference>
<keyword evidence="8" id="KW-1185">Reference proteome</keyword>
<accession>A0A127VBP3</accession>
<dbReference type="SUPFAM" id="SSF88946">
    <property type="entry name" value="Sigma2 domain of RNA polymerase sigma factors"/>
    <property type="match status" value="1"/>
</dbReference>
<keyword evidence="4" id="KW-0804">Transcription</keyword>
<dbReference type="PANTHER" id="PTHR43133:SF46">
    <property type="entry name" value="RNA POLYMERASE SIGMA-70 FACTOR ECF SUBFAMILY"/>
    <property type="match status" value="1"/>
</dbReference>
<dbReference type="RefSeq" id="WP_084359149.1">
    <property type="nucleotide sequence ID" value="NZ_CP014504.1"/>
</dbReference>
<dbReference type="InterPro" id="IPR014327">
    <property type="entry name" value="RNA_pol_sigma70_bacteroid"/>
</dbReference>
<dbReference type="KEGG" id="pcm:AY601_1501"/>
<dbReference type="InterPro" id="IPR036388">
    <property type="entry name" value="WH-like_DNA-bd_sf"/>
</dbReference>
<evidence type="ECO:0000313" key="8">
    <source>
        <dbReference type="Proteomes" id="UP000071561"/>
    </source>
</evidence>
<dbReference type="GO" id="GO:0016987">
    <property type="term" value="F:sigma factor activity"/>
    <property type="evidence" value="ECO:0007669"/>
    <property type="project" value="UniProtKB-KW"/>
</dbReference>
<dbReference type="InterPro" id="IPR007627">
    <property type="entry name" value="RNA_pol_sigma70_r2"/>
</dbReference>
<proteinExistence type="inferred from homology"/>
<name>A0A127VBP3_9SPHI</name>
<keyword evidence="2" id="KW-0805">Transcription regulation</keyword>